<dbReference type="InterPro" id="IPR003959">
    <property type="entry name" value="ATPase_AAA_core"/>
</dbReference>
<dbReference type="PANTHER" id="PTHR23073">
    <property type="entry name" value="26S PROTEASOME REGULATORY SUBUNIT"/>
    <property type="match status" value="1"/>
</dbReference>
<dbReference type="CDD" id="cd19481">
    <property type="entry name" value="RecA-like_protease"/>
    <property type="match status" value="1"/>
</dbReference>
<organism evidence="5 6">
    <name type="scientific">Flexivirga oryzae</name>
    <dbReference type="NCBI Taxonomy" id="1794944"/>
    <lineage>
        <taxon>Bacteria</taxon>
        <taxon>Bacillati</taxon>
        <taxon>Actinomycetota</taxon>
        <taxon>Actinomycetes</taxon>
        <taxon>Micrococcales</taxon>
        <taxon>Dermacoccaceae</taxon>
        <taxon>Flexivirga</taxon>
    </lineage>
</organism>
<dbReference type="InterPro" id="IPR050221">
    <property type="entry name" value="26S_Proteasome_ATPase"/>
</dbReference>
<evidence type="ECO:0000313" key="5">
    <source>
        <dbReference type="EMBL" id="MBB2890223.1"/>
    </source>
</evidence>
<evidence type="ECO:0000256" key="2">
    <source>
        <dbReference type="ARBA" id="ARBA00022741"/>
    </source>
</evidence>
<reference evidence="5 6" key="1">
    <citation type="submission" date="2020-08" db="EMBL/GenBank/DDBJ databases">
        <title>Sequencing the genomes of 1000 actinobacteria strains.</title>
        <authorList>
            <person name="Klenk H.-P."/>
        </authorList>
    </citation>
    <scope>NUCLEOTIDE SEQUENCE [LARGE SCALE GENOMIC DNA]</scope>
    <source>
        <strain evidence="5 6">DSM 105369</strain>
    </source>
</reference>
<protein>
    <recommendedName>
        <fullName evidence="4">AAA+ ATPase domain-containing protein</fullName>
    </recommendedName>
</protein>
<dbReference type="InterPro" id="IPR003593">
    <property type="entry name" value="AAA+_ATPase"/>
</dbReference>
<accession>A0A839N2R7</accession>
<proteinExistence type="inferred from homology"/>
<gene>
    <name evidence="5" type="ORF">FHU39_000207</name>
</gene>
<keyword evidence="6" id="KW-1185">Reference proteome</keyword>
<dbReference type="InterPro" id="IPR027417">
    <property type="entry name" value="P-loop_NTPase"/>
</dbReference>
<keyword evidence="2" id="KW-0547">Nucleotide-binding</keyword>
<evidence type="ECO:0000259" key="4">
    <source>
        <dbReference type="SMART" id="SM00382"/>
    </source>
</evidence>
<dbReference type="Gene3D" id="3.40.50.300">
    <property type="entry name" value="P-loop containing nucleotide triphosphate hydrolases"/>
    <property type="match status" value="1"/>
</dbReference>
<keyword evidence="3" id="KW-0067">ATP-binding</keyword>
<comment type="caution">
    <text evidence="5">The sequence shown here is derived from an EMBL/GenBank/DDBJ whole genome shotgun (WGS) entry which is preliminary data.</text>
</comment>
<dbReference type="EMBL" id="JACHVQ010000001">
    <property type="protein sequence ID" value="MBB2890223.1"/>
    <property type="molecule type" value="Genomic_DNA"/>
</dbReference>
<feature type="domain" description="AAA+ ATPase" evidence="4">
    <location>
        <begin position="436"/>
        <end position="568"/>
    </location>
</feature>
<dbReference type="Pfam" id="PF00004">
    <property type="entry name" value="AAA"/>
    <property type="match status" value="1"/>
</dbReference>
<dbReference type="Proteomes" id="UP000559182">
    <property type="component" value="Unassembled WGS sequence"/>
</dbReference>
<comment type="similarity">
    <text evidence="1">Belongs to the AAA ATPase family.</text>
</comment>
<evidence type="ECO:0000256" key="3">
    <source>
        <dbReference type="ARBA" id="ARBA00022840"/>
    </source>
</evidence>
<name>A0A839N2R7_9MICO</name>
<dbReference type="AlphaFoldDB" id="A0A839N2R7"/>
<dbReference type="SMART" id="SM00382">
    <property type="entry name" value="AAA"/>
    <property type="match status" value="1"/>
</dbReference>
<evidence type="ECO:0000256" key="1">
    <source>
        <dbReference type="ARBA" id="ARBA00006914"/>
    </source>
</evidence>
<sequence length="662" mass="70660">MGADAGILSPAVPDTTSTTWTGPWRDWLDAALHRECLWMRARLRSLPASLSTDAFAGASPSDIQLEAMLTGDAPSPAPLPRPPVGGTLAAVRSEFGLDEPQTTALFVALAPELDTMYRPVFAHLSGDARRPLPSLELCARLTGCGALLRGNAPLFAGGLAETVPVAGAPHWSATGLVVTAPAREFLLGIADAPVPLPGAVFDPDEHQDLLRAVRTGTLHVVVIEAAIRADAVAAAHGLAAALGRAVIAHESGGESLSLSTARARLHRALLLLPQPEPTELARVTRTPVCTVVIAHPDRPWRSALEGIDHAVIRLVAPDATRRAQLWRTQLRDRGVDPNSRELASVADLFALGPTQIANAATAAGRDRSRPLATHAREQSQAQLPALAQALDPGYGWSDLVLPDPTLRRLHELASAVRHRRQVFDAWGFRQRSGGVASIRALFSGASGTGKTMSAAVVAADLGLPLCRVDLSAVVSKYIGETEKNLEELFRAAEASSAVLMFDEADALFGKRSEVTDARDRYANIEVAYLLQRLETFEGVLILATNLAANLDEAFARRLQVAIEFPLPDLAARERLWRHALPSATPIGEQIDIPMLARMFTLSGGDIANIALSAAFLASYEHTPIGMPHVVRAIARHRLRQGKLPGTAEFGPWLHLARAEGAS</sequence>
<dbReference type="GO" id="GO:0016887">
    <property type="term" value="F:ATP hydrolysis activity"/>
    <property type="evidence" value="ECO:0007669"/>
    <property type="project" value="InterPro"/>
</dbReference>
<evidence type="ECO:0000313" key="6">
    <source>
        <dbReference type="Proteomes" id="UP000559182"/>
    </source>
</evidence>
<dbReference type="RefSeq" id="WP_183318151.1">
    <property type="nucleotide sequence ID" value="NZ_JACHVQ010000001.1"/>
</dbReference>
<dbReference type="SUPFAM" id="SSF52540">
    <property type="entry name" value="P-loop containing nucleoside triphosphate hydrolases"/>
    <property type="match status" value="1"/>
</dbReference>
<dbReference type="GO" id="GO:0005524">
    <property type="term" value="F:ATP binding"/>
    <property type="evidence" value="ECO:0007669"/>
    <property type="project" value="UniProtKB-KW"/>
</dbReference>